<keyword evidence="3" id="KW-1185">Reference proteome</keyword>
<dbReference type="OrthoDB" id="8119704at2759"/>
<name>A0A6A6H0Q5_VIRVR</name>
<dbReference type="Gene3D" id="3.40.50.1820">
    <property type="entry name" value="alpha/beta hydrolase"/>
    <property type="match status" value="1"/>
</dbReference>
<dbReference type="GO" id="GO:0046464">
    <property type="term" value="P:acylglycerol catabolic process"/>
    <property type="evidence" value="ECO:0007669"/>
    <property type="project" value="TreeGrafter"/>
</dbReference>
<protein>
    <submittedName>
        <fullName evidence="2">Alpha/beta-hydrolase</fullName>
    </submittedName>
</protein>
<dbReference type="PANTHER" id="PTHR43798">
    <property type="entry name" value="MONOACYLGLYCEROL LIPASE"/>
    <property type="match status" value="1"/>
</dbReference>
<dbReference type="AlphaFoldDB" id="A0A6A6H0Q5"/>
<dbReference type="Pfam" id="PF00561">
    <property type="entry name" value="Abhydrolase_1"/>
    <property type="match status" value="1"/>
</dbReference>
<evidence type="ECO:0000313" key="2">
    <source>
        <dbReference type="EMBL" id="KAF2231310.1"/>
    </source>
</evidence>
<dbReference type="GO" id="GO:0047372">
    <property type="term" value="F:monoacylglycerol lipase activity"/>
    <property type="evidence" value="ECO:0007669"/>
    <property type="project" value="TreeGrafter"/>
</dbReference>
<dbReference type="GO" id="GO:0016020">
    <property type="term" value="C:membrane"/>
    <property type="evidence" value="ECO:0007669"/>
    <property type="project" value="TreeGrafter"/>
</dbReference>
<evidence type="ECO:0000313" key="3">
    <source>
        <dbReference type="Proteomes" id="UP000800092"/>
    </source>
</evidence>
<sequence length="270" mass="28721">MASESPAETPIIPHQSLNPTAPTTILLIHGALSTSEEWNLVAPHLQPTYHLLIPDLPRHGASTALTPFTIPHTTTLLAHLILTHAHNSAAHIVGLSLGAHLAVHFAATHPTLVLSVFATGLSRFGGGPNPTLFAYGFHISQALERAVPPSLIQRALPDLDLSCPRTASSVSLCREIEEVIRAVPAGFPKRVLVVAGAKGGWVPTGDSVESARVVGGLVGRGEGGEASRCVVHWGMRHAWSRQDPRLFARAVEAWVERGEVLEGEGFESLL</sequence>
<dbReference type="Proteomes" id="UP000800092">
    <property type="component" value="Unassembled WGS sequence"/>
</dbReference>
<accession>A0A6A6H0Q5</accession>
<dbReference type="EMBL" id="ML991828">
    <property type="protein sequence ID" value="KAF2231310.1"/>
    <property type="molecule type" value="Genomic_DNA"/>
</dbReference>
<keyword evidence="2" id="KW-0378">Hydrolase</keyword>
<proteinExistence type="predicted"/>
<dbReference type="InterPro" id="IPR029058">
    <property type="entry name" value="AB_hydrolase_fold"/>
</dbReference>
<dbReference type="InterPro" id="IPR000073">
    <property type="entry name" value="AB_hydrolase_1"/>
</dbReference>
<organism evidence="2 3">
    <name type="scientific">Viridothelium virens</name>
    <name type="common">Speckled blister lichen</name>
    <name type="synonym">Trypethelium virens</name>
    <dbReference type="NCBI Taxonomy" id="1048519"/>
    <lineage>
        <taxon>Eukaryota</taxon>
        <taxon>Fungi</taxon>
        <taxon>Dikarya</taxon>
        <taxon>Ascomycota</taxon>
        <taxon>Pezizomycotina</taxon>
        <taxon>Dothideomycetes</taxon>
        <taxon>Dothideomycetes incertae sedis</taxon>
        <taxon>Trypetheliales</taxon>
        <taxon>Trypetheliaceae</taxon>
        <taxon>Viridothelium</taxon>
    </lineage>
</organism>
<reference evidence="2" key="1">
    <citation type="journal article" date="2020" name="Stud. Mycol.">
        <title>101 Dothideomycetes genomes: a test case for predicting lifestyles and emergence of pathogens.</title>
        <authorList>
            <person name="Haridas S."/>
            <person name="Albert R."/>
            <person name="Binder M."/>
            <person name="Bloem J."/>
            <person name="Labutti K."/>
            <person name="Salamov A."/>
            <person name="Andreopoulos B."/>
            <person name="Baker S."/>
            <person name="Barry K."/>
            <person name="Bills G."/>
            <person name="Bluhm B."/>
            <person name="Cannon C."/>
            <person name="Castanera R."/>
            <person name="Culley D."/>
            <person name="Daum C."/>
            <person name="Ezra D."/>
            <person name="Gonzalez J."/>
            <person name="Henrissat B."/>
            <person name="Kuo A."/>
            <person name="Liang C."/>
            <person name="Lipzen A."/>
            <person name="Lutzoni F."/>
            <person name="Magnuson J."/>
            <person name="Mondo S."/>
            <person name="Nolan M."/>
            <person name="Ohm R."/>
            <person name="Pangilinan J."/>
            <person name="Park H.-J."/>
            <person name="Ramirez L."/>
            <person name="Alfaro M."/>
            <person name="Sun H."/>
            <person name="Tritt A."/>
            <person name="Yoshinaga Y."/>
            <person name="Zwiers L.-H."/>
            <person name="Turgeon B."/>
            <person name="Goodwin S."/>
            <person name="Spatafora J."/>
            <person name="Crous P."/>
            <person name="Grigoriev I."/>
        </authorList>
    </citation>
    <scope>NUCLEOTIDE SEQUENCE</scope>
    <source>
        <strain evidence="2">Tuck. ex Michener</strain>
    </source>
</reference>
<evidence type="ECO:0000259" key="1">
    <source>
        <dbReference type="Pfam" id="PF00561"/>
    </source>
</evidence>
<dbReference type="PANTHER" id="PTHR43798:SF5">
    <property type="entry name" value="MONOACYLGLYCEROL LIPASE ABHD6"/>
    <property type="match status" value="1"/>
</dbReference>
<feature type="domain" description="AB hydrolase-1" evidence="1">
    <location>
        <begin position="24"/>
        <end position="120"/>
    </location>
</feature>
<gene>
    <name evidence="2" type="ORF">EV356DRAFT_294884</name>
</gene>
<dbReference type="InterPro" id="IPR050266">
    <property type="entry name" value="AB_hydrolase_sf"/>
</dbReference>
<dbReference type="SUPFAM" id="SSF53474">
    <property type="entry name" value="alpha/beta-Hydrolases"/>
    <property type="match status" value="1"/>
</dbReference>